<reference evidence="3" key="1">
    <citation type="submission" date="2022-07" db="EMBL/GenBank/DDBJ databases">
        <authorList>
            <person name="Jung M.-Y."/>
            <person name="Lee M."/>
        </authorList>
    </citation>
    <scope>NUCLEOTIDE SEQUENCE</scope>
    <source>
        <strain evidence="3">S8</strain>
    </source>
</reference>
<dbReference type="RefSeq" id="WP_256945684.1">
    <property type="nucleotide sequence ID" value="NZ_JANHNZ010000009.1"/>
</dbReference>
<dbReference type="Pfam" id="PF14267">
    <property type="entry name" value="DUF4357"/>
    <property type="match status" value="1"/>
</dbReference>
<organism evidence="3 4">
    <name type="scientific">Granulicatella seriolae</name>
    <dbReference type="NCBI Taxonomy" id="2967226"/>
    <lineage>
        <taxon>Bacteria</taxon>
        <taxon>Bacillati</taxon>
        <taxon>Bacillota</taxon>
        <taxon>Bacilli</taxon>
        <taxon>Lactobacillales</taxon>
        <taxon>Carnobacteriaceae</taxon>
        <taxon>Granulicatella</taxon>
    </lineage>
</organism>
<feature type="domain" description="DUF4357" evidence="2">
    <location>
        <begin position="251"/>
        <end position="287"/>
    </location>
</feature>
<comment type="caution">
    <text evidence="3">The sequence shown here is derived from an EMBL/GenBank/DDBJ whole genome shotgun (WGS) entry which is preliminary data.</text>
</comment>
<evidence type="ECO:0000313" key="3">
    <source>
        <dbReference type="EMBL" id="MCQ9210572.1"/>
    </source>
</evidence>
<evidence type="ECO:0000313" key="4">
    <source>
        <dbReference type="Proteomes" id="UP001059480"/>
    </source>
</evidence>
<sequence length="306" mass="35095">MKNSKNFNLFLMDGDVTGRIKCTLANWTGLAYKVPRSYLDKCKDRQDLKQSGVYFLFDKNSNDEDEVYIGQAGIRKNGEGVLFRVAEHLKDDNYFSDAIMLTTQNNSFGPTEISYLENRFTNLAKDTDRFKVRNGNDPNPGNVTEEKESELEDFIEYSKMVLGVLGYKVFVPLIKNEIEIKQEETEETIFYLTRKSKKSNKIIAARCKRTSEGFVVLKGSMIEEVDSKAIPKSLKELREKCRLNQEIVDGILTKNYLFNSPSYAASFVIGMHTNGRTDWKTNEGKTLKELEEEEVPPNQNGNYKMD</sequence>
<dbReference type="Proteomes" id="UP001059480">
    <property type="component" value="Unassembled WGS sequence"/>
</dbReference>
<reference evidence="3" key="2">
    <citation type="journal article" date="2023" name="Curr. Microbiol.">
        <title>Granulicatella seriolae sp. nov., a Novel Facultative Anaerobe Isolated from Yellowtail Marine Fish.</title>
        <authorList>
            <person name="Lee M."/>
            <person name="Choi Y.J."/>
            <person name="Farooq A."/>
            <person name="Jeong J.B."/>
            <person name="Jung M.Y."/>
        </authorList>
    </citation>
    <scope>NUCLEOTIDE SEQUENCE</scope>
    <source>
        <strain evidence="3">S8</strain>
    </source>
</reference>
<accession>A0ABT1WQD4</accession>
<dbReference type="InterPro" id="IPR025579">
    <property type="entry name" value="DUF4357"/>
</dbReference>
<evidence type="ECO:0000259" key="2">
    <source>
        <dbReference type="Pfam" id="PF14267"/>
    </source>
</evidence>
<keyword evidence="4" id="KW-1185">Reference proteome</keyword>
<feature type="compositionally biased region" description="Polar residues" evidence="1">
    <location>
        <begin position="297"/>
        <end position="306"/>
    </location>
</feature>
<name>A0ABT1WQD4_9LACT</name>
<reference evidence="3" key="3">
    <citation type="journal article" date="2023" name="Microbiol. Resour. Announc.">
        <title>Draft Genome Sequence of Granulicatella sp. Strain S8, Isolated from a Marine Fish, Seriola quinqueradiata.</title>
        <authorList>
            <person name="Lee M."/>
            <person name="Farooq A."/>
            <person name="Jeong J.B."/>
            <person name="Jung M.Y."/>
        </authorList>
    </citation>
    <scope>NUCLEOTIDE SEQUENCE</scope>
    <source>
        <strain evidence="3">S8</strain>
    </source>
</reference>
<evidence type="ECO:0000256" key="1">
    <source>
        <dbReference type="SAM" id="MobiDB-lite"/>
    </source>
</evidence>
<proteinExistence type="predicted"/>
<dbReference type="CDD" id="cd10447">
    <property type="entry name" value="GIY-YIG_unchar_2"/>
    <property type="match status" value="1"/>
</dbReference>
<protein>
    <submittedName>
        <fullName evidence="3">GIY-YIG nuclease family protein</fullName>
    </submittedName>
</protein>
<gene>
    <name evidence="3" type="ORF">NPA36_08415</name>
</gene>
<feature type="region of interest" description="Disordered" evidence="1">
    <location>
        <begin position="285"/>
        <end position="306"/>
    </location>
</feature>
<dbReference type="EMBL" id="JANHNZ010000009">
    <property type="protein sequence ID" value="MCQ9210572.1"/>
    <property type="molecule type" value="Genomic_DNA"/>
</dbReference>